<dbReference type="AlphaFoldDB" id="A0A4R3PXL1"/>
<protein>
    <submittedName>
        <fullName evidence="2">DUF2934 family protein</fullName>
    </submittedName>
</protein>
<sequence length="95" mass="11059">MVTANKRNEDPVEGSAETIERELERRNDTGTKSPDRSPGDREDRIRRRAYEKWEREGRPEGEHERHWQQAEKEIEGEDGTGRSGEHLPAPRPPTE</sequence>
<evidence type="ECO:0000256" key="1">
    <source>
        <dbReference type="SAM" id="MobiDB-lite"/>
    </source>
</evidence>
<dbReference type="InterPro" id="IPR021327">
    <property type="entry name" value="DUF2934"/>
</dbReference>
<feature type="compositionally biased region" description="Basic and acidic residues" evidence="1">
    <location>
        <begin position="1"/>
        <end position="10"/>
    </location>
</feature>
<gene>
    <name evidence="2" type="ORF">EV132_12418</name>
</gene>
<dbReference type="Pfam" id="PF11154">
    <property type="entry name" value="DUF2934"/>
    <property type="match status" value="1"/>
</dbReference>
<feature type="compositionally biased region" description="Basic and acidic residues" evidence="1">
    <location>
        <begin position="18"/>
        <end position="85"/>
    </location>
</feature>
<dbReference type="RefSeq" id="WP_132568331.1">
    <property type="nucleotide sequence ID" value="NZ_SMBH01000024.1"/>
</dbReference>
<dbReference type="Proteomes" id="UP000294576">
    <property type="component" value="Unassembled WGS sequence"/>
</dbReference>
<feature type="region of interest" description="Disordered" evidence="1">
    <location>
        <begin position="1"/>
        <end position="95"/>
    </location>
</feature>
<evidence type="ECO:0000313" key="2">
    <source>
        <dbReference type="EMBL" id="TCU09618.1"/>
    </source>
</evidence>
<organism evidence="2 3">
    <name type="scientific">Rhizobium sullae</name>
    <name type="common">Rhizobium hedysari</name>
    <dbReference type="NCBI Taxonomy" id="50338"/>
    <lineage>
        <taxon>Bacteria</taxon>
        <taxon>Pseudomonadati</taxon>
        <taxon>Pseudomonadota</taxon>
        <taxon>Alphaproteobacteria</taxon>
        <taxon>Hyphomicrobiales</taxon>
        <taxon>Rhizobiaceae</taxon>
        <taxon>Rhizobium/Agrobacterium group</taxon>
        <taxon>Rhizobium</taxon>
    </lineage>
</organism>
<evidence type="ECO:0000313" key="3">
    <source>
        <dbReference type="Proteomes" id="UP000294576"/>
    </source>
</evidence>
<dbReference type="EMBL" id="SMBH01000024">
    <property type="protein sequence ID" value="TCU09618.1"/>
    <property type="molecule type" value="Genomic_DNA"/>
</dbReference>
<reference evidence="2 3" key="1">
    <citation type="submission" date="2019-03" db="EMBL/GenBank/DDBJ databases">
        <title>Genomic Encyclopedia of Type Strains, Phase IV (KMG-V): Genome sequencing to study the core and pangenomes of soil and plant-associated prokaryotes.</title>
        <authorList>
            <person name="Whitman W."/>
        </authorList>
    </citation>
    <scope>NUCLEOTIDE SEQUENCE [LARGE SCALE GENOMIC DNA]</scope>
    <source>
        <strain evidence="2 3">Hc14</strain>
    </source>
</reference>
<accession>A0A4R3PXL1</accession>
<comment type="caution">
    <text evidence="2">The sequence shown here is derived from an EMBL/GenBank/DDBJ whole genome shotgun (WGS) entry which is preliminary data.</text>
</comment>
<proteinExistence type="predicted"/>
<name>A0A4R3PXL1_RHISU</name>